<feature type="coiled-coil region" evidence="4">
    <location>
        <begin position="100"/>
        <end position="217"/>
    </location>
</feature>
<evidence type="ECO:0000256" key="4">
    <source>
        <dbReference type="SAM" id="Coils"/>
    </source>
</evidence>
<dbReference type="Gene3D" id="2.40.30.170">
    <property type="match status" value="1"/>
</dbReference>
<dbReference type="Proteomes" id="UP000197781">
    <property type="component" value="Chromosome"/>
</dbReference>
<reference evidence="8 9" key="1">
    <citation type="submission" date="2016-11" db="EMBL/GenBank/DDBJ databases">
        <authorList>
            <person name="Jaros S."/>
            <person name="Januszkiewicz K."/>
            <person name="Wedrychowicz H."/>
        </authorList>
    </citation>
    <scope>NUCLEOTIDE SEQUENCE [LARGE SCALE GENOMIC DNA]</scope>
    <source>
        <strain evidence="8 9">NF2</strain>
    </source>
</reference>
<dbReference type="Pfam" id="PF25881">
    <property type="entry name" value="HH_YBHG"/>
    <property type="match status" value="1"/>
</dbReference>
<evidence type="ECO:0000256" key="3">
    <source>
        <dbReference type="ARBA" id="ARBA00023054"/>
    </source>
</evidence>
<comment type="similarity">
    <text evidence="2">Belongs to the membrane fusion protein (MFP) (TC 8.A.1) family.</text>
</comment>
<dbReference type="GO" id="GO:0022857">
    <property type="term" value="F:transmembrane transporter activity"/>
    <property type="evidence" value="ECO:0007669"/>
    <property type="project" value="InterPro"/>
</dbReference>
<evidence type="ECO:0000259" key="6">
    <source>
        <dbReference type="Pfam" id="PF25989"/>
    </source>
</evidence>
<comment type="subcellular location">
    <subcellularLocation>
        <location evidence="1">Cell envelope</location>
    </subcellularLocation>
</comment>
<feature type="domain" description="YbhG-like alpha-helical hairpin" evidence="5">
    <location>
        <begin position="91"/>
        <end position="214"/>
    </location>
</feature>
<dbReference type="InterPro" id="IPR006143">
    <property type="entry name" value="RND_pump_MFP"/>
</dbReference>
<dbReference type="EMBL" id="CP018145">
    <property type="protein sequence ID" value="ASJ57337.1"/>
    <property type="molecule type" value="Genomic_DNA"/>
</dbReference>
<dbReference type="InterPro" id="IPR059052">
    <property type="entry name" value="HH_YbhG-like"/>
</dbReference>
<dbReference type="PANTHER" id="PTHR32347:SF14">
    <property type="entry name" value="EFFLUX SYSTEM COMPONENT YKNX-RELATED"/>
    <property type="match status" value="1"/>
</dbReference>
<evidence type="ECO:0000256" key="2">
    <source>
        <dbReference type="ARBA" id="ARBA00009477"/>
    </source>
</evidence>
<dbReference type="RefSeq" id="WP_088910787.1">
    <property type="nucleotide sequence ID" value="NZ_CP018145.1"/>
</dbReference>
<dbReference type="GO" id="GO:0016020">
    <property type="term" value="C:membrane"/>
    <property type="evidence" value="ECO:0007669"/>
    <property type="project" value="InterPro"/>
</dbReference>
<evidence type="ECO:0000313" key="8">
    <source>
        <dbReference type="EMBL" id="ASJ57337.1"/>
    </source>
</evidence>
<feature type="domain" description="YknX-like beta-barrel" evidence="7">
    <location>
        <begin position="258"/>
        <end position="338"/>
    </location>
</feature>
<feature type="domain" description="YknX-like C-terminal permuted SH3-like" evidence="6">
    <location>
        <begin position="346"/>
        <end position="413"/>
    </location>
</feature>
<dbReference type="PANTHER" id="PTHR32347">
    <property type="entry name" value="EFFLUX SYSTEM COMPONENT YKNX-RELATED"/>
    <property type="match status" value="1"/>
</dbReference>
<dbReference type="Pfam" id="PF25990">
    <property type="entry name" value="Beta-barrel_YknX"/>
    <property type="match status" value="1"/>
</dbReference>
<evidence type="ECO:0000256" key="1">
    <source>
        <dbReference type="ARBA" id="ARBA00004196"/>
    </source>
</evidence>
<dbReference type="Pfam" id="PF25989">
    <property type="entry name" value="YknX_C"/>
    <property type="match status" value="1"/>
</dbReference>
<dbReference type="InterPro" id="IPR058637">
    <property type="entry name" value="YknX-like_C"/>
</dbReference>
<dbReference type="Gene3D" id="6.20.50.140">
    <property type="match status" value="1"/>
</dbReference>
<gene>
    <name evidence="8" type="ORF">BP422_29790</name>
</gene>
<dbReference type="SUPFAM" id="SSF111369">
    <property type="entry name" value="HlyD-like secretion proteins"/>
    <property type="match status" value="2"/>
</dbReference>
<dbReference type="KEGG" id="bfm:BP422_29790"/>
<dbReference type="InterPro" id="IPR050465">
    <property type="entry name" value="UPF0194_transport"/>
</dbReference>
<protein>
    <submittedName>
        <fullName evidence="8">Efflux transporter periplasmic adaptor subunit</fullName>
    </submittedName>
</protein>
<evidence type="ECO:0000259" key="7">
    <source>
        <dbReference type="Pfam" id="PF25990"/>
    </source>
</evidence>
<organism evidence="8 9">
    <name type="scientific">Brevibacillus formosus</name>
    <dbReference type="NCBI Taxonomy" id="54913"/>
    <lineage>
        <taxon>Bacteria</taxon>
        <taxon>Bacillati</taxon>
        <taxon>Bacillota</taxon>
        <taxon>Bacilli</taxon>
        <taxon>Bacillales</taxon>
        <taxon>Paenibacillaceae</taxon>
        <taxon>Brevibacillus</taxon>
    </lineage>
</organism>
<evidence type="ECO:0000259" key="5">
    <source>
        <dbReference type="Pfam" id="PF25881"/>
    </source>
</evidence>
<accession>A0A220MQE2</accession>
<name>A0A220MQE2_9BACL</name>
<evidence type="ECO:0000313" key="9">
    <source>
        <dbReference type="Proteomes" id="UP000197781"/>
    </source>
</evidence>
<dbReference type="InterPro" id="IPR058636">
    <property type="entry name" value="Beta-barrel_YknX"/>
</dbReference>
<dbReference type="Gene3D" id="2.40.50.100">
    <property type="match status" value="2"/>
</dbReference>
<sequence>MKKRWWIIGSVVVLLGIGGVAFSMMGSQQAMGMPVNIGAPTKSALESKVLTSGVVTVEDKLKQYANVTGTLREFVVKEGDKVKKGQVIAKIDTSDVDSRILELEAQMELAKANLAKAQIGNEPEEVAQDQERVSQAQREYDAAKREYDRMNQLFTSGASPQQELDKLKSQVDSALSTLNVAKQQLALKQKGPRKEDIAAQQAQINKLNVEKAQLNKERVQSVVVAPMDGTVIGVAADNGQYVNKGTEILTLANLNNLLIEADINESDVNKLKIGQSATIEGVTLGKIKLNAEVARISPTATTTATKSGQGDKTRVKVTLKPSGDLSALKPGFHVDINISVEKIDNALQVPIEAVQQDADGSTFVWVSASGVAKKQKVETGMENELFTHVKSGLNGDEQVILGPVESLTEGAPVMPMSGGGAPMGM</sequence>
<dbReference type="GO" id="GO:0030313">
    <property type="term" value="C:cell envelope"/>
    <property type="evidence" value="ECO:0007669"/>
    <property type="project" value="UniProtKB-SubCell"/>
</dbReference>
<dbReference type="NCBIfam" id="TIGR01730">
    <property type="entry name" value="RND_mfp"/>
    <property type="match status" value="1"/>
</dbReference>
<proteinExistence type="inferred from homology"/>
<dbReference type="AlphaFoldDB" id="A0A220MQE2"/>
<keyword evidence="3 4" id="KW-0175">Coiled coil</keyword>